<name>A0A0C7QZI9_PARSO</name>
<sequence length="147" mass="16663">MSLKAKLQDDLKLAMKNKDTVKKSVVTLIRAEIKQREVDTRTELGDDEIIDVITKQLKQRRDAMTEFAKASRDDLVQEAEAEIEVLMEYLPRQLSKEELNEIVKETISEVGATSMKDMGKIMAAIKPKTKGRADGKMINELVKSNLQ</sequence>
<dbReference type="EMBL" id="CEKZ01000003">
    <property type="protein sequence ID" value="CEQ02433.1"/>
    <property type="molecule type" value="Genomic_DNA"/>
</dbReference>
<dbReference type="InterPro" id="IPR019004">
    <property type="entry name" value="YqeY/Aim41"/>
</dbReference>
<accession>A0A0C7QZI9</accession>
<dbReference type="Gene3D" id="1.10.1510.10">
    <property type="entry name" value="Uncharacterised protein YqeY/AIM41 PF09424, N-terminal domain"/>
    <property type="match status" value="1"/>
</dbReference>
<dbReference type="GO" id="GO:0016740">
    <property type="term" value="F:transferase activity"/>
    <property type="evidence" value="ECO:0007669"/>
    <property type="project" value="UniProtKB-KW"/>
</dbReference>
<evidence type="ECO:0000313" key="1">
    <source>
        <dbReference type="EMBL" id="CEQ02433.1"/>
    </source>
</evidence>
<organism evidence="1 2">
    <name type="scientific">Paraclostridium sordellii</name>
    <name type="common">Clostridium sordellii</name>
    <dbReference type="NCBI Taxonomy" id="1505"/>
    <lineage>
        <taxon>Bacteria</taxon>
        <taxon>Bacillati</taxon>
        <taxon>Bacillota</taxon>
        <taxon>Clostridia</taxon>
        <taxon>Peptostreptococcales</taxon>
        <taxon>Peptostreptococcaceae</taxon>
        <taxon>Paraclostridium</taxon>
    </lineage>
</organism>
<dbReference type="InterPro" id="IPR042184">
    <property type="entry name" value="YqeY/Aim41_N"/>
</dbReference>
<dbReference type="Gene3D" id="1.10.10.410">
    <property type="match status" value="1"/>
</dbReference>
<dbReference type="AlphaFoldDB" id="A0A0C7QZI9"/>
<protein>
    <submittedName>
        <fullName evidence="1">Aspartyl/glutamyl-tRNA amidotransferase subunit B-related</fullName>
    </submittedName>
</protein>
<reference evidence="1 2" key="1">
    <citation type="submission" date="2015-01" db="EMBL/GenBank/DDBJ databases">
        <authorList>
            <person name="Aslett A.Martin."/>
            <person name="De Silva Nishadi"/>
        </authorList>
    </citation>
    <scope>NUCLEOTIDE SEQUENCE [LARGE SCALE GENOMIC DNA]</scope>
    <source>
        <strain evidence="1 2">R28058</strain>
    </source>
</reference>
<gene>
    <name evidence="1" type="primary">yqeY</name>
    <name evidence="1" type="ORF">R28058_01661</name>
</gene>
<proteinExistence type="predicted"/>
<dbReference type="Proteomes" id="UP000049127">
    <property type="component" value="Unassembled WGS sequence"/>
</dbReference>
<dbReference type="SUPFAM" id="SSF89095">
    <property type="entry name" value="GatB/YqeY motif"/>
    <property type="match status" value="1"/>
</dbReference>
<evidence type="ECO:0000313" key="2">
    <source>
        <dbReference type="Proteomes" id="UP000049127"/>
    </source>
</evidence>
<dbReference type="Pfam" id="PF09424">
    <property type="entry name" value="YqeY"/>
    <property type="match status" value="1"/>
</dbReference>
<dbReference type="RefSeq" id="WP_055335041.1">
    <property type="nucleotide sequence ID" value="NZ_CDNF01000003.1"/>
</dbReference>
<dbReference type="PANTHER" id="PTHR28055">
    <property type="entry name" value="ALTERED INHERITANCE OF MITOCHONDRIA PROTEIN 41, MITOCHONDRIAL"/>
    <property type="match status" value="1"/>
</dbReference>
<dbReference type="PANTHER" id="PTHR28055:SF1">
    <property type="entry name" value="ALTERED INHERITANCE OF MITOCHONDRIA PROTEIN 41, MITOCHONDRIAL"/>
    <property type="match status" value="1"/>
</dbReference>
<dbReference type="InterPro" id="IPR023168">
    <property type="entry name" value="GatB_Yqey_C_2"/>
</dbReference>
<keyword evidence="1" id="KW-0808">Transferase</keyword>
<dbReference type="GO" id="GO:0016884">
    <property type="term" value="F:carbon-nitrogen ligase activity, with glutamine as amido-N-donor"/>
    <property type="evidence" value="ECO:0007669"/>
    <property type="project" value="InterPro"/>
</dbReference>
<dbReference type="InterPro" id="IPR003789">
    <property type="entry name" value="Asn/Gln_tRNA_amidoTrase-B-like"/>
</dbReference>
<dbReference type="OrthoDB" id="9794041at2"/>